<keyword evidence="3" id="KW-1185">Reference proteome</keyword>
<feature type="region of interest" description="Disordered" evidence="1">
    <location>
        <begin position="15"/>
        <end position="42"/>
    </location>
</feature>
<proteinExistence type="predicted"/>
<accession>A0A8T2RI75</accession>
<dbReference type="Proteomes" id="UP000825935">
    <property type="component" value="Chromosome 27"/>
</dbReference>
<dbReference type="EMBL" id="CM035432">
    <property type="protein sequence ID" value="KAH7295534.1"/>
    <property type="molecule type" value="Genomic_DNA"/>
</dbReference>
<feature type="compositionally biased region" description="Basic residues" evidence="1">
    <location>
        <begin position="15"/>
        <end position="31"/>
    </location>
</feature>
<protein>
    <submittedName>
        <fullName evidence="2">Uncharacterized protein</fullName>
    </submittedName>
</protein>
<name>A0A8T2RI75_CERRI</name>
<sequence>MTSILQFFKSRFKKGAMGHHHVPHGKKHVGRKTGLTKTHGERKAQMLWSRIRAWFRHQSRRISIMLNKHRRPHIR</sequence>
<reference evidence="2 3" key="1">
    <citation type="submission" date="2021-08" db="EMBL/GenBank/DDBJ databases">
        <title>WGS assembly of Ceratopteris richardii.</title>
        <authorList>
            <person name="Marchant D.B."/>
            <person name="Chen G."/>
            <person name="Jenkins J."/>
            <person name="Shu S."/>
            <person name="Leebens-Mack J."/>
            <person name="Grimwood J."/>
            <person name="Schmutz J."/>
            <person name="Soltis P."/>
            <person name="Soltis D."/>
            <person name="Chen Z.-H."/>
        </authorList>
    </citation>
    <scope>NUCLEOTIDE SEQUENCE [LARGE SCALE GENOMIC DNA]</scope>
    <source>
        <strain evidence="2">Whitten #5841</strain>
        <tissue evidence="2">Leaf</tissue>
    </source>
</reference>
<organism evidence="2 3">
    <name type="scientific">Ceratopteris richardii</name>
    <name type="common">Triangle waterfern</name>
    <dbReference type="NCBI Taxonomy" id="49495"/>
    <lineage>
        <taxon>Eukaryota</taxon>
        <taxon>Viridiplantae</taxon>
        <taxon>Streptophyta</taxon>
        <taxon>Embryophyta</taxon>
        <taxon>Tracheophyta</taxon>
        <taxon>Polypodiopsida</taxon>
        <taxon>Polypodiidae</taxon>
        <taxon>Polypodiales</taxon>
        <taxon>Pteridineae</taxon>
        <taxon>Pteridaceae</taxon>
        <taxon>Parkerioideae</taxon>
        <taxon>Ceratopteris</taxon>
    </lineage>
</organism>
<evidence type="ECO:0000313" key="2">
    <source>
        <dbReference type="EMBL" id="KAH7295534.1"/>
    </source>
</evidence>
<comment type="caution">
    <text evidence="2">The sequence shown here is derived from an EMBL/GenBank/DDBJ whole genome shotgun (WGS) entry which is preliminary data.</text>
</comment>
<evidence type="ECO:0000313" key="3">
    <source>
        <dbReference type="Proteomes" id="UP000825935"/>
    </source>
</evidence>
<dbReference type="AlphaFoldDB" id="A0A8T2RI75"/>
<evidence type="ECO:0000256" key="1">
    <source>
        <dbReference type="SAM" id="MobiDB-lite"/>
    </source>
</evidence>
<gene>
    <name evidence="2" type="ORF">KP509_27G053500</name>
</gene>